<feature type="compositionally biased region" description="Basic and acidic residues" evidence="1">
    <location>
        <begin position="169"/>
        <end position="193"/>
    </location>
</feature>
<dbReference type="VEuPathDB" id="PlasmoDB:PKNH_0804800"/>
<comment type="caution">
    <text evidence="3">The sequence shown here is derived from an EMBL/GenBank/DDBJ whole genome shotgun (WGS) entry which is preliminary data.</text>
</comment>
<evidence type="ECO:0000259" key="2">
    <source>
        <dbReference type="Pfam" id="PF18590"/>
    </source>
</evidence>
<dbReference type="Pfam" id="PF18590">
    <property type="entry name" value="IMP2_N"/>
    <property type="match status" value="1"/>
</dbReference>
<reference evidence="3 4" key="1">
    <citation type="submission" date="2017-05" db="EMBL/GenBank/DDBJ databases">
        <title>PacBio assembly of a Plasmodium knowlesi genome sequence with Hi-C correction and manual annotation of the SICAvar gene family.</title>
        <authorList>
            <person name="Lapp S.A."/>
            <person name="Geraldo J.A."/>
            <person name="Chien J.-T."/>
            <person name="Ay F."/>
            <person name="Pakala S.B."/>
            <person name="Batugedara G."/>
            <person name="Humphrey J.C."/>
            <person name="Debarry J.D."/>
            <person name="Le Roch K.G."/>
            <person name="Galinski M.R."/>
            <person name="Kissinger J.C."/>
        </authorList>
    </citation>
    <scope>NUCLEOTIDE SEQUENCE [LARGE SCALE GENOMIC DNA]</scope>
    <source>
        <strain evidence="4">Malayan Strain Pk1 (A+)</strain>
    </source>
</reference>
<feature type="region of interest" description="Disordered" evidence="1">
    <location>
        <begin position="1"/>
        <end position="131"/>
    </location>
</feature>
<dbReference type="AlphaFoldDB" id="A0A1Y3DRZ1"/>
<dbReference type="OMA" id="YYECVIN"/>
<sequence>MRRSSKSSGAAHKKGKTDLDPSNASHRQEKKMRTDPMKKRKQNGKSGQGGQSKQQNETKQTIVGKPVKRSNEPTKPTKSKPSSPPRRYGEEPQGKRSQQKDNHAEGNKNTKKNSSNDVVVKEKMEAAKGERIKREGGGCFLCLCCGNNDDDILNELILEDESSREEEEREKRKKEQEEEEERQKAKERERLSMIEEEDKMRRLLEAISEGKTEEEKKKVDDLEKPKEQAKRGSRLIIKDFKPKLLQKKKPKFSFLGAASAPPPPEASACIGPPPEVKSTSVRVREGIYLIYSEENNGQLELHYSKEPIKGRGVLGYIYSSSIPDFYFMKNNMKQILLKDVTKIMQSTYVRDVKPYYECVINFIKMKKKFNGVLYFLPAFNAQPPPKLDVIFFDSKEKKLHYAPIEEEIEFKGNFIFVIQKGLPIFKEEIETEKLCSYVCSFGAFQDI</sequence>
<name>A0A1Y3DRZ1_PLAKN</name>
<proteinExistence type="predicted"/>
<dbReference type="VEuPathDB" id="PlasmoDB:PKA1H_080009600"/>
<organism evidence="3 4">
    <name type="scientific">Plasmodium knowlesi</name>
    <dbReference type="NCBI Taxonomy" id="5850"/>
    <lineage>
        <taxon>Eukaryota</taxon>
        <taxon>Sar</taxon>
        <taxon>Alveolata</taxon>
        <taxon>Apicomplexa</taxon>
        <taxon>Aconoidasida</taxon>
        <taxon>Haemosporida</taxon>
        <taxon>Plasmodiidae</taxon>
        <taxon>Plasmodium</taxon>
        <taxon>Plasmodium (Plasmodium)</taxon>
    </lineage>
</organism>
<feature type="compositionally biased region" description="Basic and acidic residues" evidence="1">
    <location>
        <begin position="119"/>
        <end position="131"/>
    </location>
</feature>
<dbReference type="InterPro" id="IPR040955">
    <property type="entry name" value="IMP2_N"/>
</dbReference>
<accession>A0A1Y3DRZ1</accession>
<feature type="domain" description="Immune mapped protein 2 N-terminal" evidence="2">
    <location>
        <begin position="285"/>
        <end position="376"/>
    </location>
</feature>
<dbReference type="VEuPathDB" id="PlasmoDB:PKNOH_S100032600"/>
<protein>
    <recommendedName>
        <fullName evidence="2">Immune mapped protein 2 N-terminal domain-containing protein</fullName>
    </recommendedName>
</protein>
<gene>
    <name evidence="3" type="ORF">PKNOH_S100032600</name>
</gene>
<evidence type="ECO:0000256" key="1">
    <source>
        <dbReference type="SAM" id="MobiDB-lite"/>
    </source>
</evidence>
<dbReference type="EMBL" id="NETL01000024">
    <property type="protein sequence ID" value="OTN65968.1"/>
    <property type="molecule type" value="Genomic_DNA"/>
</dbReference>
<feature type="compositionally biased region" description="Basic residues" evidence="1">
    <location>
        <begin position="1"/>
        <end position="15"/>
    </location>
</feature>
<evidence type="ECO:0000313" key="4">
    <source>
        <dbReference type="Proteomes" id="UP000195012"/>
    </source>
</evidence>
<dbReference type="OrthoDB" id="372931at2759"/>
<feature type="region of interest" description="Disordered" evidence="1">
    <location>
        <begin position="156"/>
        <end position="193"/>
    </location>
</feature>
<feature type="compositionally biased region" description="Acidic residues" evidence="1">
    <location>
        <begin position="156"/>
        <end position="168"/>
    </location>
</feature>
<dbReference type="eggNOG" id="ENOG502SVTW">
    <property type="taxonomic scope" value="Eukaryota"/>
</dbReference>
<evidence type="ECO:0000313" key="3">
    <source>
        <dbReference type="EMBL" id="OTN65968.1"/>
    </source>
</evidence>
<feature type="compositionally biased region" description="Basic and acidic residues" evidence="1">
    <location>
        <begin position="87"/>
        <end position="108"/>
    </location>
</feature>
<dbReference type="Proteomes" id="UP000195012">
    <property type="component" value="Unassembled WGS sequence"/>
</dbReference>